<evidence type="ECO:0000313" key="3">
    <source>
        <dbReference type="Proteomes" id="UP001161497"/>
    </source>
</evidence>
<dbReference type="Proteomes" id="UP001161497">
    <property type="component" value="Chromosome"/>
</dbReference>
<sequence length="316" mass="37342">MNKIQTSSSASISFKEKIRELFNIFRLRLLEPKGMKKVEGLFKDLNEYKNLLLLYSGKPIENTRILEIGFGPRPLRMVLLKSYGAKIKGVDLDSPLLYGKISEVINIWKKNGFERAIKSFIRFYLFDITERKILEKAVELRGKKLTFSFSQDELYICDASELDFDSHLFDLIISEDVFEHIEISSLKKLIFKMVHWLDPSGIALIRPNIFTGICGGHLTEWFPPVVNSNMKRKSEPWEHLRKKRFQPNTFLNKLTRKEYREMFSQYFDILEERVKYPDLGKKWLNPEIRQELKVYSDEEIFSNQVLFVLKPKIIKK</sequence>
<dbReference type="InterPro" id="IPR013216">
    <property type="entry name" value="Methyltransf_11"/>
</dbReference>
<evidence type="ECO:0000313" key="2">
    <source>
        <dbReference type="EMBL" id="CAI9084872.1"/>
    </source>
</evidence>
<protein>
    <submittedName>
        <fullName evidence="2">Methyltransferase</fullName>
    </submittedName>
</protein>
<accession>A0ABM9IB44</accession>
<keyword evidence="2" id="KW-0808">Transferase</keyword>
<dbReference type="EMBL" id="OX458932">
    <property type="protein sequence ID" value="CAI9084872.1"/>
    <property type="molecule type" value="Genomic_DNA"/>
</dbReference>
<dbReference type="InterPro" id="IPR029063">
    <property type="entry name" value="SAM-dependent_MTases_sf"/>
</dbReference>
<dbReference type="Gene3D" id="3.40.50.150">
    <property type="entry name" value="Vaccinia Virus protein VP39"/>
    <property type="match status" value="1"/>
</dbReference>
<gene>
    <name evidence="2" type="ORF">MFUM_0482</name>
</gene>
<name>A0ABM9IB44_9BACT</name>
<dbReference type="Pfam" id="PF08241">
    <property type="entry name" value="Methyltransf_11"/>
    <property type="match status" value="1"/>
</dbReference>
<dbReference type="RefSeq" id="WP_009059827.1">
    <property type="nucleotide sequence ID" value="NZ_JAHXRZ010000026.1"/>
</dbReference>
<organism evidence="2 3">
    <name type="scientific">Candidatus Methylacidiphilum fumarolicum</name>
    <dbReference type="NCBI Taxonomy" id="591154"/>
    <lineage>
        <taxon>Bacteria</taxon>
        <taxon>Pseudomonadati</taxon>
        <taxon>Verrucomicrobiota</taxon>
        <taxon>Methylacidiphilae</taxon>
        <taxon>Methylacidiphilales</taxon>
        <taxon>Methylacidiphilaceae</taxon>
        <taxon>Methylacidiphilum (ex Ratnadevi et al. 2023)</taxon>
    </lineage>
</organism>
<dbReference type="SUPFAM" id="SSF53335">
    <property type="entry name" value="S-adenosyl-L-methionine-dependent methyltransferases"/>
    <property type="match status" value="1"/>
</dbReference>
<proteinExistence type="predicted"/>
<reference evidence="2" key="1">
    <citation type="submission" date="2023-03" db="EMBL/GenBank/DDBJ databases">
        <authorList>
            <person name="Cremers G."/>
            <person name="Picone N."/>
        </authorList>
    </citation>
    <scope>NUCLEOTIDE SEQUENCE</scope>
    <source>
        <strain evidence="2">Sample_alias</strain>
    </source>
</reference>
<feature type="domain" description="Methyltransferase type 11" evidence="1">
    <location>
        <begin position="123"/>
        <end position="205"/>
    </location>
</feature>
<dbReference type="GO" id="GO:0008168">
    <property type="term" value="F:methyltransferase activity"/>
    <property type="evidence" value="ECO:0007669"/>
    <property type="project" value="UniProtKB-KW"/>
</dbReference>
<keyword evidence="2" id="KW-0489">Methyltransferase</keyword>
<keyword evidence="3" id="KW-1185">Reference proteome</keyword>
<evidence type="ECO:0000259" key="1">
    <source>
        <dbReference type="Pfam" id="PF08241"/>
    </source>
</evidence>
<dbReference type="GO" id="GO:0032259">
    <property type="term" value="P:methylation"/>
    <property type="evidence" value="ECO:0007669"/>
    <property type="project" value="UniProtKB-KW"/>
</dbReference>